<gene>
    <name evidence="1" type="ORF">E8A74_03265</name>
</gene>
<evidence type="ECO:0000313" key="1">
    <source>
        <dbReference type="EMBL" id="TKD12780.1"/>
    </source>
</evidence>
<dbReference type="Proteomes" id="UP000309215">
    <property type="component" value="Unassembled WGS sequence"/>
</dbReference>
<evidence type="ECO:0000313" key="2">
    <source>
        <dbReference type="Proteomes" id="UP000309215"/>
    </source>
</evidence>
<organism evidence="1 2">
    <name type="scientific">Polyangium fumosum</name>
    <dbReference type="NCBI Taxonomy" id="889272"/>
    <lineage>
        <taxon>Bacteria</taxon>
        <taxon>Pseudomonadati</taxon>
        <taxon>Myxococcota</taxon>
        <taxon>Polyangia</taxon>
        <taxon>Polyangiales</taxon>
        <taxon>Polyangiaceae</taxon>
        <taxon>Polyangium</taxon>
    </lineage>
</organism>
<protein>
    <submittedName>
        <fullName evidence="1">STAS/SEC14 domain-containing protein</fullName>
    </submittedName>
</protein>
<proteinExistence type="predicted"/>
<name>A0A4U1JJN3_9BACT</name>
<dbReference type="EMBL" id="SSMQ01000002">
    <property type="protein sequence ID" value="TKD12780.1"/>
    <property type="molecule type" value="Genomic_DNA"/>
</dbReference>
<sequence length="144" mass="16117">MKEESSEDWTPLGAHRYRFEAPDLFVIRVVGDVSLSDTQAMFERIETFSGKAGRPIFWLSDISGLGQVTPDARKFPLALDATRWLRATVVFGGSFHQRLVANLVMKAIPLLRPSRQMRPLSFFPTEAEARAYVEAERRGGGSSS</sequence>
<dbReference type="AlphaFoldDB" id="A0A4U1JJN3"/>
<keyword evidence="2" id="KW-1185">Reference proteome</keyword>
<reference evidence="1 2" key="1">
    <citation type="submission" date="2019-04" db="EMBL/GenBank/DDBJ databases">
        <authorList>
            <person name="Li Y."/>
            <person name="Wang J."/>
        </authorList>
    </citation>
    <scope>NUCLEOTIDE SEQUENCE [LARGE SCALE GENOMIC DNA]</scope>
    <source>
        <strain evidence="1 2">DSM 14668</strain>
    </source>
</reference>
<dbReference type="RefSeq" id="WP_136927418.1">
    <property type="nucleotide sequence ID" value="NZ_SSMQ01000002.1"/>
</dbReference>
<accession>A0A4U1JJN3</accession>
<comment type="caution">
    <text evidence="1">The sequence shown here is derived from an EMBL/GenBank/DDBJ whole genome shotgun (WGS) entry which is preliminary data.</text>
</comment>